<reference evidence="1" key="2">
    <citation type="submission" date="2022-06" db="UniProtKB">
        <authorList>
            <consortium name="EnsemblMetazoa"/>
        </authorList>
    </citation>
    <scope>IDENTIFICATION</scope>
</reference>
<evidence type="ECO:0000313" key="1">
    <source>
        <dbReference type="EnsemblMetazoa" id="OVOC2183.1"/>
    </source>
</evidence>
<dbReference type="Proteomes" id="UP000024404">
    <property type="component" value="Unassembled WGS sequence"/>
</dbReference>
<reference evidence="2" key="1">
    <citation type="submission" date="2013-10" db="EMBL/GenBank/DDBJ databases">
        <title>Genome sequencing of Onchocerca volvulus.</title>
        <authorList>
            <person name="Cotton J."/>
            <person name="Tsai J."/>
            <person name="Stanley E."/>
            <person name="Tracey A."/>
            <person name="Holroyd N."/>
            <person name="Lustigman S."/>
            <person name="Berriman M."/>
        </authorList>
    </citation>
    <scope>NUCLEOTIDE SEQUENCE</scope>
</reference>
<protein>
    <submittedName>
        <fullName evidence="1">Uncharacterized protein</fullName>
    </submittedName>
</protein>
<dbReference type="EMBL" id="CMVM020000072">
    <property type="status" value="NOT_ANNOTATED_CDS"/>
    <property type="molecule type" value="Genomic_DNA"/>
</dbReference>
<dbReference type="AlphaFoldDB" id="A0A8R1XX82"/>
<organism evidence="1 2">
    <name type="scientific">Onchocerca volvulus</name>
    <dbReference type="NCBI Taxonomy" id="6282"/>
    <lineage>
        <taxon>Eukaryota</taxon>
        <taxon>Metazoa</taxon>
        <taxon>Ecdysozoa</taxon>
        <taxon>Nematoda</taxon>
        <taxon>Chromadorea</taxon>
        <taxon>Rhabditida</taxon>
        <taxon>Spirurina</taxon>
        <taxon>Spiruromorpha</taxon>
        <taxon>Filarioidea</taxon>
        <taxon>Onchocercidae</taxon>
        <taxon>Onchocerca</taxon>
    </lineage>
</organism>
<proteinExistence type="predicted"/>
<sequence length="263" mass="31326">MTDNSATKVQVVPHEQCVTIDNQMMIENPIKSIRGKSETVRIIDENFEDNSTEVDETEMNKINDDMLKKLLLCDKNEQKNDTSKIEESPPKTSEELEEEELLREIAKKPLESFKNMKDIPDAIAKTYYKDIVRRWKESEARIKETENLLLSVKYEERSLEEDRLEILGELFDKANQSFEIYEEHENRKVPYGHRIVLEARLLMVFNNAINLIYKIIDEFDKLKDDQIGVNDERDQLRYEIRYCDAVYTEVHERFLKSYLEMEW</sequence>
<accession>A0A8R1XX82</accession>
<keyword evidence="2" id="KW-1185">Reference proteome</keyword>
<evidence type="ECO:0000313" key="2">
    <source>
        <dbReference type="Proteomes" id="UP000024404"/>
    </source>
</evidence>
<dbReference type="OMA" id="WEEHCER"/>
<name>A0A8R1XX82_ONCVO</name>
<dbReference type="EnsemblMetazoa" id="OVOC2183.1">
    <property type="protein sequence ID" value="OVOC2183.1"/>
    <property type="gene ID" value="WBGene00238992"/>
</dbReference>